<accession>A0A077M617</accession>
<evidence type="ECO:0000313" key="2">
    <source>
        <dbReference type="Proteomes" id="UP000035720"/>
    </source>
</evidence>
<organism evidence="1 2">
    <name type="scientific">Nostocoides jenkinsii Ben 74</name>
    <dbReference type="NCBI Taxonomy" id="1193518"/>
    <lineage>
        <taxon>Bacteria</taxon>
        <taxon>Bacillati</taxon>
        <taxon>Actinomycetota</taxon>
        <taxon>Actinomycetes</taxon>
        <taxon>Micrococcales</taxon>
        <taxon>Intrasporangiaceae</taxon>
        <taxon>Nostocoides</taxon>
    </lineage>
</organism>
<evidence type="ECO:0000313" key="1">
    <source>
        <dbReference type="EMBL" id="CCI52004.1"/>
    </source>
</evidence>
<gene>
    <name evidence="1" type="ORF">BN13_1390003</name>
</gene>
<proteinExistence type="predicted"/>
<protein>
    <submittedName>
        <fullName evidence="1">Uncharacterized protein</fullName>
    </submittedName>
</protein>
<dbReference type="EMBL" id="CAJC01000045">
    <property type="protein sequence ID" value="CCI52004.1"/>
    <property type="molecule type" value="Genomic_DNA"/>
</dbReference>
<dbReference type="Proteomes" id="UP000035720">
    <property type="component" value="Unassembled WGS sequence"/>
</dbReference>
<name>A0A077M617_9MICO</name>
<sequence length="60" mass="6752">MTWLPRDAAQCDPWFPPKKIPLEDGTRVLLQVLVITSAHSGFMVGRMIPTRHTAHLLLGM</sequence>
<dbReference type="RefSeq" id="WP_084733839.1">
    <property type="nucleotide sequence ID" value="NZ_HF571038.1"/>
</dbReference>
<keyword evidence="2" id="KW-1185">Reference proteome</keyword>
<dbReference type="OrthoDB" id="3204032at2"/>
<reference evidence="1 2" key="1">
    <citation type="journal article" date="2013" name="ISME J.">
        <title>A metabolic model for members of the genus Tetrasphaera involved in enhanced biological phosphorus removal.</title>
        <authorList>
            <person name="Kristiansen R."/>
            <person name="Nguyen H.T.T."/>
            <person name="Saunders A.M."/>
            <person name="Nielsen J.L."/>
            <person name="Wimmer R."/>
            <person name="Le V.Q."/>
            <person name="McIlroy S.J."/>
            <person name="Petrovski S."/>
            <person name="Seviour R.J."/>
            <person name="Calteau A."/>
            <person name="Nielsen K.L."/>
            <person name="Nielsen P.H."/>
        </authorList>
    </citation>
    <scope>NUCLEOTIDE SEQUENCE [LARGE SCALE GENOMIC DNA]</scope>
    <source>
        <strain evidence="1 2">Ben 74</strain>
    </source>
</reference>
<comment type="caution">
    <text evidence="1">The sequence shown here is derived from an EMBL/GenBank/DDBJ whole genome shotgun (WGS) entry which is preliminary data.</text>
</comment>
<dbReference type="AlphaFoldDB" id="A0A077M617"/>
<dbReference type="STRING" id="1193518.BN13_1390003"/>